<sequence>MLNSIKTLQLMDNPLVEKKMKEDEKKEEFNFDYTFSLTSYTLVASDDFQFECQIDMQKKK</sequence>
<gene>
    <name evidence="1" type="ORF">DERP_006974</name>
</gene>
<reference evidence="1 2" key="2">
    <citation type="journal article" date="2022" name="Mol. Biol. Evol.">
        <title>Comparative Genomics Reveals Insights into the Divergent Evolution of Astigmatic Mites and Household Pest Adaptations.</title>
        <authorList>
            <person name="Xiong Q."/>
            <person name="Wan A.T."/>
            <person name="Liu X."/>
            <person name="Fung C.S."/>
            <person name="Xiao X."/>
            <person name="Malainual N."/>
            <person name="Hou J."/>
            <person name="Wang L."/>
            <person name="Wang M."/>
            <person name="Yang K.Y."/>
            <person name="Cui Y."/>
            <person name="Leung E.L."/>
            <person name="Nong W."/>
            <person name="Shin S.K."/>
            <person name="Au S.W."/>
            <person name="Jeong K.Y."/>
            <person name="Chew F.T."/>
            <person name="Hui J.H."/>
            <person name="Leung T.F."/>
            <person name="Tungtrongchitr A."/>
            <person name="Zhong N."/>
            <person name="Liu Z."/>
            <person name="Tsui S.K."/>
        </authorList>
    </citation>
    <scope>NUCLEOTIDE SEQUENCE [LARGE SCALE GENOMIC DNA]</scope>
    <source>
        <strain evidence="1">Derp</strain>
    </source>
</reference>
<accession>A0ABQ8JTU3</accession>
<name>A0ABQ8JTU3_DERPT</name>
<proteinExistence type="predicted"/>
<organism evidence="1 2">
    <name type="scientific">Dermatophagoides pteronyssinus</name>
    <name type="common">European house dust mite</name>
    <dbReference type="NCBI Taxonomy" id="6956"/>
    <lineage>
        <taxon>Eukaryota</taxon>
        <taxon>Metazoa</taxon>
        <taxon>Ecdysozoa</taxon>
        <taxon>Arthropoda</taxon>
        <taxon>Chelicerata</taxon>
        <taxon>Arachnida</taxon>
        <taxon>Acari</taxon>
        <taxon>Acariformes</taxon>
        <taxon>Sarcoptiformes</taxon>
        <taxon>Astigmata</taxon>
        <taxon>Psoroptidia</taxon>
        <taxon>Analgoidea</taxon>
        <taxon>Pyroglyphidae</taxon>
        <taxon>Dermatophagoidinae</taxon>
        <taxon>Dermatophagoides</taxon>
    </lineage>
</organism>
<keyword evidence="2" id="KW-1185">Reference proteome</keyword>
<dbReference type="EMBL" id="NJHN03000012">
    <property type="protein sequence ID" value="KAH9426034.1"/>
    <property type="molecule type" value="Genomic_DNA"/>
</dbReference>
<dbReference type="Proteomes" id="UP000887458">
    <property type="component" value="Unassembled WGS sequence"/>
</dbReference>
<evidence type="ECO:0000313" key="2">
    <source>
        <dbReference type="Proteomes" id="UP000887458"/>
    </source>
</evidence>
<reference evidence="1 2" key="1">
    <citation type="journal article" date="2018" name="J. Allergy Clin. Immunol.">
        <title>High-quality assembly of Dermatophagoides pteronyssinus genome and transcriptome reveals a wide range of novel allergens.</title>
        <authorList>
            <person name="Liu X.Y."/>
            <person name="Yang K.Y."/>
            <person name="Wang M.Q."/>
            <person name="Kwok J.S."/>
            <person name="Zeng X."/>
            <person name="Yang Z."/>
            <person name="Xiao X.J."/>
            <person name="Lau C.P."/>
            <person name="Li Y."/>
            <person name="Huang Z.M."/>
            <person name="Ba J.G."/>
            <person name="Yim A.K."/>
            <person name="Ouyang C.Y."/>
            <person name="Ngai S.M."/>
            <person name="Chan T.F."/>
            <person name="Leung E.L."/>
            <person name="Liu L."/>
            <person name="Liu Z.G."/>
            <person name="Tsui S.K."/>
        </authorList>
    </citation>
    <scope>NUCLEOTIDE SEQUENCE [LARGE SCALE GENOMIC DNA]</scope>
    <source>
        <strain evidence="1">Derp</strain>
    </source>
</reference>
<comment type="caution">
    <text evidence="1">The sequence shown here is derived from an EMBL/GenBank/DDBJ whole genome shotgun (WGS) entry which is preliminary data.</text>
</comment>
<evidence type="ECO:0000313" key="1">
    <source>
        <dbReference type="EMBL" id="KAH9426034.1"/>
    </source>
</evidence>
<protein>
    <submittedName>
        <fullName evidence="1">Uncharacterized protein</fullName>
    </submittedName>
</protein>